<accession>A0A0W8DP83</accession>
<dbReference type="Pfam" id="PF13857">
    <property type="entry name" value="Ank_5"/>
    <property type="match status" value="1"/>
</dbReference>
<feature type="region of interest" description="Disordered" evidence="2">
    <location>
        <begin position="1325"/>
        <end position="1351"/>
    </location>
</feature>
<sequence>MPSDVVPLSAMATSTQEFAFLSWDGSNGRRACPLATFGSREPQMLNVRLACAEPPRADQPELKNAAELRGAIALVVRGGCSFAYKARLLQRAGAVAMLLANNTREEPLAAFTMGESSEEIEENKKNGAKRITIPCVMMCLRDVRELFQKFPPSVKTGELGFEILQHDEGVAVAETCLRVQMELYDAAEAGKGWKAIKRTTTSIIKMLEPQNSTASSDSVEDSSLVNDAGTEQLKAVASENDALTTRDQQSPLLAFVQWATSASTYEICFAPLADFCSASAGASYTGKLVACDPLLADKPLINAKELSGSIALLQRGSCSFPAKLERVQRAGAVAAIVCNDDEEDPDAAFVMSVDHVDAANATLPAVMVSHNTFLRIQPALNVTTARVLCLAGEAADGLLACSGKAVSFKNLPMPSRKNQESSDGVFDLHLACRDGDHAACQRVLASIDGKEGKRSLVNAPCVSTGLAALHHACARGNDNVVELLLQYGAAPDAVDLAMQTPLHIACANSQVDCARLLLRAEPSVPQVPAVLYNATEEYGGLPTRRNIGGGTAMHEAARAGSSECVELLLSANARVETTNGATDKYIFLGVSARDLEDRTPLHLACTNAHVDCALYLVAANADVNMKDSSGYSPLLLACEAANDPNKEGDAVQIIEKLITSGAVVEEEEGLLLDRVESPDLRRDLEVLYLRHEAQKAKQRSFKLEKDNEAVSKRIQTLKDKLSTLRSQVDRHDGYDTQIQQLQLQMQMILQFQTSYGQQSSSIINDTVVTPLLAASLVDTKGKSDEELALDAALARDLGKKCLRQNQNVLAQKYFQRSLELMPLPGVHRLLTTAKRAQHDEPNDILTNETPAVTGTSSNVLTLSPSTKATKIYQLQEMIHKTNATSQARIMLDSELNKLKRLSDDAEFSLACRWVEWLVALPWGDPNSGLHNDNLYDMKRNEFQQLEAIDTRRIEAHRNQAAWFIQRTFRKCYAVHLRTRADAAARIQAITRGKLARLHYEVAKKQVLKAQNQQVTTFANQQDGTEAVTLFKVDYTTTIDPSIQRKLPHQFHVDKLIVGNYFSTGQRIKNRVKCSERNLRVLQLVKCVESDIGFPYKSKVKAQLIFFVWTRWGADLDKMCACSLSGPYENQQDAQRRFDRIACQEEVSRHALSEDDTAYESGFSFFKSISRAAAAGSGSDVCQLPEDAMQTLRTAVQPVWKNYLCHLCGRWVCEPCSSVVERERELLLVRFVRCCVTCTKMINKLPDPEMLLPCLTVPYVTTSSNSQLGLHLADVLRTKKDLRPTVLQLLSFLGRPIGTNAQILEEIREEDWAAATELVSSNLALGAPASRSNSGQQKRREKRRNGDSGVKPGNPEWVQFLVQQCFEVSLTELPLEECVISESDGTRQYPIFYDEETDVPYAPTFPNEAVRDECIAKCNLLGRGIAAQKEVQLICHLAAKEFDAHVATVAAVQADKHYTLASINKPMCQIIDRAKSFCAHAMVSGLPFLARNTMLDVRFRTFACVLGDTDGAANRVLFYCGFPITAANTDTVIAMLCVMDSKPRKSITTMQYTVMKKLAEILSSLWVIKAE</sequence>
<evidence type="ECO:0000313" key="5">
    <source>
        <dbReference type="Proteomes" id="UP000054636"/>
    </source>
</evidence>
<dbReference type="Gene3D" id="1.25.40.20">
    <property type="entry name" value="Ankyrin repeat-containing domain"/>
    <property type="match status" value="2"/>
</dbReference>
<evidence type="ECO:0000259" key="3">
    <source>
        <dbReference type="Pfam" id="PF02225"/>
    </source>
</evidence>
<name>A0A0W8DP83_PHYNI</name>
<dbReference type="PROSITE" id="PS50096">
    <property type="entry name" value="IQ"/>
    <property type="match status" value="1"/>
</dbReference>
<reference evidence="4 5" key="1">
    <citation type="submission" date="2015-11" db="EMBL/GenBank/DDBJ databases">
        <title>Genomes and virulence difference between two physiological races of Phytophthora nicotianae.</title>
        <authorList>
            <person name="Liu H."/>
            <person name="Ma X."/>
            <person name="Yu H."/>
            <person name="Fang D."/>
            <person name="Li Y."/>
            <person name="Wang X."/>
            <person name="Wang W."/>
            <person name="Dong Y."/>
            <person name="Xiao B."/>
        </authorList>
    </citation>
    <scope>NUCLEOTIDE SEQUENCE [LARGE SCALE GENOMIC DNA]</scope>
    <source>
        <strain evidence="5">race 1</strain>
    </source>
</reference>
<dbReference type="Pfam" id="PF00023">
    <property type="entry name" value="Ank"/>
    <property type="match status" value="1"/>
</dbReference>
<dbReference type="PANTHER" id="PTHR43102">
    <property type="entry name" value="SLR1143 PROTEIN"/>
    <property type="match status" value="1"/>
</dbReference>
<dbReference type="PROSITE" id="PS50088">
    <property type="entry name" value="ANK_REPEAT"/>
    <property type="match status" value="3"/>
</dbReference>
<dbReference type="SUPFAM" id="SSF48403">
    <property type="entry name" value="Ankyrin repeat"/>
    <property type="match status" value="1"/>
</dbReference>
<dbReference type="Pfam" id="PF02225">
    <property type="entry name" value="PA"/>
    <property type="match status" value="2"/>
</dbReference>
<dbReference type="Pfam" id="PF12796">
    <property type="entry name" value="Ank_2"/>
    <property type="match status" value="1"/>
</dbReference>
<dbReference type="Proteomes" id="UP000054636">
    <property type="component" value="Unassembled WGS sequence"/>
</dbReference>
<feature type="domain" description="PA" evidence="3">
    <location>
        <begin position="62"/>
        <end position="138"/>
    </location>
</feature>
<dbReference type="InterPro" id="IPR002110">
    <property type="entry name" value="Ankyrin_rpt"/>
</dbReference>
<feature type="repeat" description="ANK" evidence="1">
    <location>
        <begin position="548"/>
        <end position="580"/>
    </location>
</feature>
<dbReference type="InterPro" id="IPR003137">
    <property type="entry name" value="PA_domain"/>
</dbReference>
<feature type="repeat" description="ANK" evidence="1">
    <location>
        <begin position="464"/>
        <end position="496"/>
    </location>
</feature>
<evidence type="ECO:0000256" key="1">
    <source>
        <dbReference type="PROSITE-ProRule" id="PRU00023"/>
    </source>
</evidence>
<dbReference type="Gene3D" id="3.50.30.30">
    <property type="match status" value="2"/>
</dbReference>
<dbReference type="PANTHER" id="PTHR43102:SF2">
    <property type="entry name" value="GAF DOMAIN-CONTAINING PROTEIN"/>
    <property type="match status" value="1"/>
</dbReference>
<feature type="repeat" description="ANK" evidence="1">
    <location>
        <begin position="596"/>
        <end position="628"/>
    </location>
</feature>
<dbReference type="PROSITE" id="PS50297">
    <property type="entry name" value="ANK_REP_REGION"/>
    <property type="match status" value="3"/>
</dbReference>
<organism evidence="4 5">
    <name type="scientific">Phytophthora nicotianae</name>
    <name type="common">Potato buckeye rot agent</name>
    <name type="synonym">Phytophthora parasitica</name>
    <dbReference type="NCBI Taxonomy" id="4792"/>
    <lineage>
        <taxon>Eukaryota</taxon>
        <taxon>Sar</taxon>
        <taxon>Stramenopiles</taxon>
        <taxon>Oomycota</taxon>
        <taxon>Peronosporomycetes</taxon>
        <taxon>Peronosporales</taxon>
        <taxon>Peronosporaceae</taxon>
        <taxon>Phytophthora</taxon>
    </lineage>
</organism>
<dbReference type="SUPFAM" id="SSF52025">
    <property type="entry name" value="PA domain"/>
    <property type="match status" value="2"/>
</dbReference>
<protein>
    <submittedName>
        <fullName evidence="4">Glycoprotein-N-acetylgalactosamine 3-beta-galactosyltransferase 1</fullName>
    </submittedName>
</protein>
<dbReference type="SMART" id="SM00248">
    <property type="entry name" value="ANK"/>
    <property type="match status" value="5"/>
</dbReference>
<comment type="caution">
    <text evidence="4">The sequence shown here is derived from an EMBL/GenBank/DDBJ whole genome shotgun (WGS) entry which is preliminary data.</text>
</comment>
<feature type="domain" description="PA" evidence="3">
    <location>
        <begin position="285"/>
        <end position="373"/>
    </location>
</feature>
<dbReference type="InterPro" id="IPR036770">
    <property type="entry name" value="Ankyrin_rpt-contain_sf"/>
</dbReference>
<gene>
    <name evidence="4" type="ORF">AM588_10007930</name>
</gene>
<dbReference type="InterPro" id="IPR046450">
    <property type="entry name" value="PA_dom_sf"/>
</dbReference>
<proteinExistence type="predicted"/>
<evidence type="ECO:0000256" key="2">
    <source>
        <dbReference type="SAM" id="MobiDB-lite"/>
    </source>
</evidence>
<evidence type="ECO:0000313" key="4">
    <source>
        <dbReference type="EMBL" id="KUF98141.1"/>
    </source>
</evidence>
<dbReference type="EMBL" id="LNFP01000079">
    <property type="protein sequence ID" value="KUF98141.1"/>
    <property type="molecule type" value="Genomic_DNA"/>
</dbReference>
<dbReference type="SUPFAM" id="SSF55781">
    <property type="entry name" value="GAF domain-like"/>
    <property type="match status" value="1"/>
</dbReference>
<dbReference type="SUPFAM" id="SSF57903">
    <property type="entry name" value="FYVE/PHD zinc finger"/>
    <property type="match status" value="1"/>
</dbReference>
<keyword evidence="1" id="KW-0040">ANK repeat</keyword>
<dbReference type="InterPro" id="IPR011011">
    <property type="entry name" value="Znf_FYVE_PHD"/>
</dbReference>